<dbReference type="PANTHER" id="PTHR10161">
    <property type="entry name" value="TARTRATE-RESISTANT ACID PHOSPHATASE TYPE 5"/>
    <property type="match status" value="1"/>
</dbReference>
<evidence type="ECO:0000256" key="1">
    <source>
        <dbReference type="ARBA" id="ARBA00022729"/>
    </source>
</evidence>
<sequence length="374" mass="40301">MGTQGEGTAPSRRTVLAGVGGAGAAAVLGGGVAAQSAYAADSAADGGADKLPIPRKAELTVLLTGDAGTGEDGQWKVADAARAVCERRGVDLAIGLGDNIYENGPESDTDDEFQSKFERPNTGIDVPWLMVLGNHDTSGIIPGSGGWPSRGNHEVAYHAHSARWYMPNRYYAVAVPDGAAEPVAEFFALDTTPLSSYVLQTDPTYYWDGPFAREQRAWLARSLAASRARWKFVFAHHPLRNNGTHRNAGEYEGVTCGDYMSGKHVKELYEEVVVGEAEFILSGHDHTLQILDTGADYRGTQQIVCGAAAKTKGRADEPSNKAFWEAYDTLGFMLLTINAQQVVVDAYTVDPETGESRHAYRHTRTDRLGAIHTR</sequence>
<dbReference type="SUPFAM" id="SSF56300">
    <property type="entry name" value="Metallo-dependent phosphatases"/>
    <property type="match status" value="1"/>
</dbReference>
<dbReference type="EMBL" id="JADKMA010000128">
    <property type="protein sequence ID" value="MBO8194455.1"/>
    <property type="molecule type" value="Genomic_DNA"/>
</dbReference>
<dbReference type="InterPro" id="IPR006311">
    <property type="entry name" value="TAT_signal"/>
</dbReference>
<dbReference type="InterPro" id="IPR051558">
    <property type="entry name" value="Metallophosphoesterase_PAP"/>
</dbReference>
<dbReference type="RefSeq" id="WP_209241556.1">
    <property type="nucleotide sequence ID" value="NZ_JADKMA010000128.1"/>
</dbReference>
<evidence type="ECO:0000313" key="4">
    <source>
        <dbReference type="EMBL" id="MBO8194455.1"/>
    </source>
</evidence>
<protein>
    <submittedName>
        <fullName evidence="4">Metallophosphoesterase</fullName>
    </submittedName>
</protein>
<keyword evidence="1" id="KW-0732">Signal</keyword>
<dbReference type="PANTHER" id="PTHR10161:SF14">
    <property type="entry name" value="TARTRATE-RESISTANT ACID PHOSPHATASE TYPE 5"/>
    <property type="match status" value="1"/>
</dbReference>
<dbReference type="InterPro" id="IPR004843">
    <property type="entry name" value="Calcineurin-like_PHP"/>
</dbReference>
<dbReference type="Gene3D" id="3.60.21.10">
    <property type="match status" value="1"/>
</dbReference>
<evidence type="ECO:0000256" key="2">
    <source>
        <dbReference type="ARBA" id="ARBA00022801"/>
    </source>
</evidence>
<comment type="caution">
    <text evidence="4">The sequence shown here is derived from an EMBL/GenBank/DDBJ whole genome shotgun (WGS) entry which is preliminary data.</text>
</comment>
<accession>A0ABS3XGH2</accession>
<dbReference type="Proteomes" id="UP001519064">
    <property type="component" value="Unassembled WGS sequence"/>
</dbReference>
<name>A0ABS3XGH2_9ACTN</name>
<dbReference type="PROSITE" id="PS51318">
    <property type="entry name" value="TAT"/>
    <property type="match status" value="1"/>
</dbReference>
<gene>
    <name evidence="4" type="ORF">ITI46_22730</name>
</gene>
<evidence type="ECO:0000259" key="3">
    <source>
        <dbReference type="Pfam" id="PF00149"/>
    </source>
</evidence>
<organism evidence="4 5">
    <name type="scientific">Streptomyces oryzae</name>
    <dbReference type="NCBI Taxonomy" id="1434886"/>
    <lineage>
        <taxon>Bacteria</taxon>
        <taxon>Bacillati</taxon>
        <taxon>Actinomycetota</taxon>
        <taxon>Actinomycetes</taxon>
        <taxon>Kitasatosporales</taxon>
        <taxon>Streptomycetaceae</taxon>
        <taxon>Streptomyces</taxon>
    </lineage>
</organism>
<keyword evidence="5" id="KW-1185">Reference proteome</keyword>
<proteinExistence type="predicted"/>
<dbReference type="InterPro" id="IPR029052">
    <property type="entry name" value="Metallo-depent_PP-like"/>
</dbReference>
<dbReference type="Pfam" id="PF00149">
    <property type="entry name" value="Metallophos"/>
    <property type="match status" value="1"/>
</dbReference>
<evidence type="ECO:0000313" key="5">
    <source>
        <dbReference type="Proteomes" id="UP001519064"/>
    </source>
</evidence>
<feature type="domain" description="Calcineurin-like phosphoesterase" evidence="3">
    <location>
        <begin position="60"/>
        <end position="287"/>
    </location>
</feature>
<reference evidence="4 5" key="1">
    <citation type="submission" date="2020-11" db="EMBL/GenBank/DDBJ databases">
        <title>Streptomyces spirodelae sp. nov., isolated from duckweed.</title>
        <authorList>
            <person name="Saimee Y."/>
            <person name="Duangmal K."/>
        </authorList>
    </citation>
    <scope>NUCLEOTIDE SEQUENCE [LARGE SCALE GENOMIC DNA]</scope>
    <source>
        <strain evidence="4 5">S16-07</strain>
    </source>
</reference>
<keyword evidence="2" id="KW-0378">Hydrolase</keyword>